<dbReference type="EMBL" id="JANPWB010000011">
    <property type="protein sequence ID" value="KAJ1128671.1"/>
    <property type="molecule type" value="Genomic_DNA"/>
</dbReference>
<accession>A0AAV7PKH8</accession>
<dbReference type="Proteomes" id="UP001066276">
    <property type="component" value="Chromosome 7"/>
</dbReference>
<reference evidence="1" key="1">
    <citation type="journal article" date="2022" name="bioRxiv">
        <title>Sequencing and chromosome-scale assembly of the giantPleurodeles waltlgenome.</title>
        <authorList>
            <person name="Brown T."/>
            <person name="Elewa A."/>
            <person name="Iarovenko S."/>
            <person name="Subramanian E."/>
            <person name="Araus A.J."/>
            <person name="Petzold A."/>
            <person name="Susuki M."/>
            <person name="Suzuki K.-i.T."/>
            <person name="Hayashi T."/>
            <person name="Toyoda A."/>
            <person name="Oliveira C."/>
            <person name="Osipova E."/>
            <person name="Leigh N.D."/>
            <person name="Simon A."/>
            <person name="Yun M.H."/>
        </authorList>
    </citation>
    <scope>NUCLEOTIDE SEQUENCE</scope>
    <source>
        <strain evidence="1">20211129_DDA</strain>
        <tissue evidence="1">Liver</tissue>
    </source>
</reference>
<gene>
    <name evidence="1" type="ORF">NDU88_007046</name>
</gene>
<sequence>MLGQADVRSADTLVPLDGCAALVASHFLRVFRVRRFRYSGPGDARPQIIYDMYFRSVRITDAVIRGQKPGLGSRVMQVRGLRILRALC</sequence>
<name>A0AAV7PKH8_PLEWA</name>
<keyword evidence="2" id="KW-1185">Reference proteome</keyword>
<organism evidence="1 2">
    <name type="scientific">Pleurodeles waltl</name>
    <name type="common">Iberian ribbed newt</name>
    <dbReference type="NCBI Taxonomy" id="8319"/>
    <lineage>
        <taxon>Eukaryota</taxon>
        <taxon>Metazoa</taxon>
        <taxon>Chordata</taxon>
        <taxon>Craniata</taxon>
        <taxon>Vertebrata</taxon>
        <taxon>Euteleostomi</taxon>
        <taxon>Amphibia</taxon>
        <taxon>Batrachia</taxon>
        <taxon>Caudata</taxon>
        <taxon>Salamandroidea</taxon>
        <taxon>Salamandridae</taxon>
        <taxon>Pleurodelinae</taxon>
        <taxon>Pleurodeles</taxon>
    </lineage>
</organism>
<proteinExistence type="predicted"/>
<comment type="caution">
    <text evidence="1">The sequence shown here is derived from an EMBL/GenBank/DDBJ whole genome shotgun (WGS) entry which is preliminary data.</text>
</comment>
<dbReference type="AlphaFoldDB" id="A0AAV7PKH8"/>
<evidence type="ECO:0000313" key="2">
    <source>
        <dbReference type="Proteomes" id="UP001066276"/>
    </source>
</evidence>
<protein>
    <submittedName>
        <fullName evidence="1">Uncharacterized protein</fullName>
    </submittedName>
</protein>
<evidence type="ECO:0000313" key="1">
    <source>
        <dbReference type="EMBL" id="KAJ1128671.1"/>
    </source>
</evidence>